<keyword evidence="4" id="KW-1185">Reference proteome</keyword>
<feature type="compositionally biased region" description="Acidic residues" evidence="1">
    <location>
        <begin position="469"/>
        <end position="486"/>
    </location>
</feature>
<feature type="compositionally biased region" description="Low complexity" evidence="1">
    <location>
        <begin position="810"/>
        <end position="852"/>
    </location>
</feature>
<accession>A0A8J4CH67</accession>
<feature type="compositionally biased region" description="Gly residues" evidence="1">
    <location>
        <begin position="661"/>
        <end position="671"/>
    </location>
</feature>
<feature type="region of interest" description="Disordered" evidence="1">
    <location>
        <begin position="462"/>
        <end position="486"/>
    </location>
</feature>
<feature type="compositionally biased region" description="Polar residues" evidence="1">
    <location>
        <begin position="892"/>
        <end position="903"/>
    </location>
</feature>
<evidence type="ECO:0000313" key="3">
    <source>
        <dbReference type="EMBL" id="GIL95208.1"/>
    </source>
</evidence>
<name>A0A8J4CH67_9CHLO</name>
<feature type="region of interest" description="Disordered" evidence="1">
    <location>
        <begin position="1050"/>
        <end position="1077"/>
    </location>
</feature>
<dbReference type="Proteomes" id="UP000747110">
    <property type="component" value="Unassembled WGS sequence"/>
</dbReference>
<feature type="compositionally biased region" description="Low complexity" evidence="1">
    <location>
        <begin position="872"/>
        <end position="886"/>
    </location>
</feature>
<gene>
    <name evidence="2" type="ORF">Vretifemale_10615</name>
    <name evidence="3" type="ORF">Vretimale_1296</name>
</gene>
<reference evidence="2" key="1">
    <citation type="journal article" date="2021" name="Proc. Natl. Acad. Sci. U.S.A.">
        <title>Three genomes in the algal genus Volvox reveal the fate of a haploid sex-determining region after a transition to homothallism.</title>
        <authorList>
            <person name="Yamamoto K."/>
            <person name="Hamaji T."/>
            <person name="Kawai-Toyooka H."/>
            <person name="Matsuzaki R."/>
            <person name="Takahashi F."/>
            <person name="Nishimura Y."/>
            <person name="Kawachi M."/>
            <person name="Noguchi H."/>
            <person name="Minakuchi Y."/>
            <person name="Umen J.G."/>
            <person name="Toyoda A."/>
            <person name="Nozaki H."/>
        </authorList>
    </citation>
    <scope>NUCLEOTIDE SEQUENCE</scope>
    <source>
        <strain evidence="3">NIES-3785</strain>
        <strain evidence="2">NIES-3786</strain>
    </source>
</reference>
<feature type="compositionally biased region" description="Basic residues" evidence="1">
    <location>
        <begin position="783"/>
        <end position="795"/>
    </location>
</feature>
<feature type="region of interest" description="Disordered" evidence="1">
    <location>
        <begin position="631"/>
        <end position="672"/>
    </location>
</feature>
<feature type="compositionally biased region" description="Polar residues" evidence="1">
    <location>
        <begin position="692"/>
        <end position="701"/>
    </location>
</feature>
<feature type="region of interest" description="Disordered" evidence="1">
    <location>
        <begin position="982"/>
        <end position="1031"/>
    </location>
</feature>
<evidence type="ECO:0000313" key="4">
    <source>
        <dbReference type="Proteomes" id="UP000747110"/>
    </source>
</evidence>
<organism evidence="2 4">
    <name type="scientific">Volvox reticuliferus</name>
    <dbReference type="NCBI Taxonomy" id="1737510"/>
    <lineage>
        <taxon>Eukaryota</taxon>
        <taxon>Viridiplantae</taxon>
        <taxon>Chlorophyta</taxon>
        <taxon>core chlorophytes</taxon>
        <taxon>Chlorophyceae</taxon>
        <taxon>CS clade</taxon>
        <taxon>Chlamydomonadales</taxon>
        <taxon>Volvocaceae</taxon>
        <taxon>Volvox</taxon>
    </lineage>
</organism>
<dbReference type="EMBL" id="BNCQ01000002">
    <property type="protein sequence ID" value="GIL95208.1"/>
    <property type="molecule type" value="Genomic_DNA"/>
</dbReference>
<feature type="region of interest" description="Disordered" evidence="1">
    <location>
        <begin position="731"/>
        <end position="852"/>
    </location>
</feature>
<dbReference type="AlphaFoldDB" id="A0A8J4CH67"/>
<feature type="compositionally biased region" description="Low complexity" evidence="1">
    <location>
        <begin position="984"/>
        <end position="997"/>
    </location>
</feature>
<dbReference type="EMBL" id="BNCP01000022">
    <property type="protein sequence ID" value="GIL81639.1"/>
    <property type="molecule type" value="Genomic_DNA"/>
</dbReference>
<feature type="region of interest" description="Disordered" evidence="1">
    <location>
        <begin position="402"/>
        <end position="428"/>
    </location>
</feature>
<comment type="caution">
    <text evidence="2">The sequence shown here is derived from an EMBL/GenBank/DDBJ whole genome shotgun (WGS) entry which is preliminary data.</text>
</comment>
<dbReference type="Proteomes" id="UP000722791">
    <property type="component" value="Unassembled WGS sequence"/>
</dbReference>
<feature type="compositionally biased region" description="Low complexity" evidence="1">
    <location>
        <begin position="643"/>
        <end position="660"/>
    </location>
</feature>
<feature type="compositionally biased region" description="Acidic residues" evidence="1">
    <location>
        <begin position="403"/>
        <end position="412"/>
    </location>
</feature>
<feature type="compositionally biased region" description="Basic residues" evidence="1">
    <location>
        <begin position="1022"/>
        <end position="1031"/>
    </location>
</feature>
<proteinExistence type="predicted"/>
<feature type="region of interest" description="Disordered" evidence="1">
    <location>
        <begin position="176"/>
        <end position="197"/>
    </location>
</feature>
<evidence type="ECO:0000313" key="2">
    <source>
        <dbReference type="EMBL" id="GIL81639.1"/>
    </source>
</evidence>
<evidence type="ECO:0000256" key="1">
    <source>
        <dbReference type="SAM" id="MobiDB-lite"/>
    </source>
</evidence>
<sequence length="1230" mass="130387">MLQTRNYRSIGKNNIFQSGCPCPPRRLLALQVAASARWTFRSLLDSIRIKPLKQQSQQSAISSNARRLVGKQDASLALPPTFQRLSPALVVLLDPKHDRLVYLLTINEAVTTDAIAEQLRSLLQAAAAPYVHLMGVPDGLRAGLVREFPGGQPIITNVPLPAELATAIQQQLQQQERLRSCSDYREPHSNPGPGKPGLAQEVQVAGLGQWARGGVLELLFGSAEQQHAGQAEGPTVTGGKVEALQGGDFYDKDLPDEVMSRQKAMMRLMAWRKGTSMHVVRRRSERTPYKYDWLIQGFNTIDHLSVVVATPNLILIRNNVGANLGIDVLYQPESQDSDNGQGGGGTQTVELQVEGQEALPEGLMQVLKAVGILDSNSEKEGDNNGGEGEEEEDLAAILSMLAEDSDDDEDKDDNTKSAGYKEEEQEEGIADGLTFRALVTGGSRGQFREVLPGVFVRVVDAGVPRTGSDDNDLESGGNADDEDGELDWDTANTIDMQLSPGPMGWTASVRVGHDVSDTIARRKALLESLSADAEYIRNMQRLEALWSKTTQDNSLWQGQKDQEPGIQAAGEECTSSGRVDMDNDEVGNVQGLEADWQQAERRAADSLWAHPALPPGSGVGAAAAAGAVPTDHLMRPPRRPGTSASVSKVSASAAAADAAGDGVGEGPGMGRTVGKEEEISASALAAAETESLPHSTQNTGFPQREAPFIPSSPLPAASLDVDGFVASTRMRRGAEDEAPGDSNCTSTAGNPVASDTGKDGEESSGEGTEAGGGHVRNLGPSRMVRRPRGRMRLSRRLPSVSGSGVETITAANAEASAALPSSTAPSAPLSTPKEAVAGQGPAASAGAGGSSNADDVVAIPAYRNIRHNGASAGTAASAAPGTGSVADIDPGNGTNTVSRTPWTGRTGPALTPQSSGSGTTGLPPEASDYAALDLEQLAHFVLGRQASPEEVQDLARAMAQSAEVEEAFGGIAGRQLRPLHQQDGEQQQHGPLGLGPQPRKHPWRRPGTQAPSLKEALSAVSRSRRSVVTPRRRRLRIPEQVLQLAAARWPHGSQTLPGQPDATGPVGLDPDMPAESSEGRKLLSGLMLRRLGQRRAAESSVSALAASAGVDKRRGLQQDAVNQEEIPTVMLNAYRAAPPLERHAAEALVDFLHGRRHPGQHHAEGLRYSERAKHCDTGGFRSRTGLHGLVRGRDAVVVLPQSLLEATVGAWQEQEQRLMHEDYRVGSGHA</sequence>
<feature type="region of interest" description="Disordered" evidence="1">
    <location>
        <begin position="684"/>
        <end position="716"/>
    </location>
</feature>
<feature type="compositionally biased region" description="Basic and acidic residues" evidence="1">
    <location>
        <begin position="413"/>
        <end position="422"/>
    </location>
</feature>
<protein>
    <submittedName>
        <fullName evidence="2">Uncharacterized protein</fullName>
    </submittedName>
</protein>
<feature type="region of interest" description="Disordered" evidence="1">
    <location>
        <begin position="872"/>
        <end position="925"/>
    </location>
</feature>
<dbReference type="OrthoDB" id="541177at2759"/>
<feature type="compositionally biased region" description="Basic and acidic residues" evidence="1">
    <location>
        <begin position="176"/>
        <end position="188"/>
    </location>
</feature>